<gene>
    <name evidence="1" type="ORF">phiSHEF2_34</name>
</gene>
<protein>
    <recommendedName>
        <fullName evidence="3">DUF3310 domain-containing protein</fullName>
    </recommendedName>
</protein>
<evidence type="ECO:0000313" key="1">
    <source>
        <dbReference type="EMBL" id="ASZ75559.1"/>
    </source>
</evidence>
<evidence type="ECO:0008006" key="3">
    <source>
        <dbReference type="Google" id="ProtNLM"/>
    </source>
</evidence>
<dbReference type="EMBL" id="MF678788">
    <property type="protein sequence ID" value="ASZ75559.1"/>
    <property type="molecule type" value="Genomic_DNA"/>
</dbReference>
<accession>A0A249XU91</accession>
<dbReference type="Proteomes" id="UP000221448">
    <property type="component" value="Segment"/>
</dbReference>
<dbReference type="OrthoDB" id="8970at10239"/>
<sequence length="199" mass="23360">MKLEDGMVVKRKDNGLKGVAHKIEGKMWKVKYHDGTHTYTTESNFKNHFVIPELEVNFDDSKCDGVEPEQEVNMTYDEYLNQSDDVVTKHLEKEAHKTMELLFEEYEPTNDSKCDSVEPDVEVYFESDLIDNQIHYTVNGIQPIQIMKANMTKEEYRGFLEGNILKYPLRYKHKNGLEDLKKAKTYLSWLIEDIEERGL</sequence>
<organism evidence="1 2">
    <name type="scientific">Enterococcus phage phiSHEF2</name>
    <dbReference type="NCBI Taxonomy" id="2030922"/>
    <lineage>
        <taxon>Viruses</taxon>
        <taxon>Duplodnaviria</taxon>
        <taxon>Heunggongvirae</taxon>
        <taxon>Uroviricota</taxon>
        <taxon>Caudoviricetes</taxon>
        <taxon>Efquatrovirus</taxon>
        <taxon>Efquatrovirus SHEF2</taxon>
    </lineage>
</organism>
<name>A0A249XU91_9CAUD</name>
<dbReference type="InterPro" id="IPR021739">
    <property type="entry name" value="SaV-like"/>
</dbReference>
<proteinExistence type="predicted"/>
<dbReference type="Pfam" id="PF11753">
    <property type="entry name" value="DUF3310"/>
    <property type="match status" value="1"/>
</dbReference>
<keyword evidence="2" id="KW-1185">Reference proteome</keyword>
<evidence type="ECO:0000313" key="2">
    <source>
        <dbReference type="Proteomes" id="UP000221448"/>
    </source>
</evidence>
<reference evidence="1 2" key="1">
    <citation type="submission" date="2017-08" db="EMBL/GenBank/DDBJ databases">
        <title>Sequence of Bacteriophage phiSHEF2, isolated from wastewater with target organism Enterococcus faecalis OS16.</title>
        <authorList>
            <person name="Stafford G.P."/>
            <person name="Al-Zubidi M.I."/>
        </authorList>
    </citation>
    <scope>NUCLEOTIDE SEQUENCE [LARGE SCALE GENOMIC DNA]</scope>
</reference>